<evidence type="ECO:0000256" key="5">
    <source>
        <dbReference type="ARBA" id="ARBA00023136"/>
    </source>
</evidence>
<evidence type="ECO:0000256" key="6">
    <source>
        <dbReference type="ARBA" id="ARBA00023157"/>
    </source>
</evidence>
<keyword evidence="5" id="KW-0472">Membrane</keyword>
<evidence type="ECO:0000256" key="1">
    <source>
        <dbReference type="ARBA" id="ARBA00004167"/>
    </source>
</evidence>
<evidence type="ECO:0000256" key="4">
    <source>
        <dbReference type="ARBA" id="ARBA00022989"/>
    </source>
</evidence>
<dbReference type="RefSeq" id="XP_030833294.1">
    <property type="nucleotide sequence ID" value="XM_030977434.1"/>
</dbReference>
<keyword evidence="13" id="KW-1185">Reference proteome</keyword>
<dbReference type="GO" id="GO:0043123">
    <property type="term" value="P:positive regulation of canonical NF-kappaB signal transduction"/>
    <property type="evidence" value="ECO:0007669"/>
    <property type="project" value="InterPro"/>
</dbReference>
<keyword evidence="7" id="KW-0675">Receptor</keyword>
<dbReference type="GO" id="GO:0016020">
    <property type="term" value="C:membrane"/>
    <property type="evidence" value="ECO:0007669"/>
    <property type="project" value="UniProtKB-SubCell"/>
</dbReference>
<evidence type="ECO:0000259" key="11">
    <source>
        <dbReference type="PROSITE" id="PS50050"/>
    </source>
</evidence>
<evidence type="ECO:0000256" key="9">
    <source>
        <dbReference type="PROSITE-ProRule" id="PRU00206"/>
    </source>
</evidence>
<dbReference type="PROSITE" id="PS50050">
    <property type="entry name" value="TNFR_NGFR_2"/>
    <property type="match status" value="1"/>
</dbReference>
<protein>
    <recommendedName>
        <fullName evidence="11">TNFR-Cys domain-containing protein</fullName>
    </recommendedName>
</protein>
<dbReference type="GO" id="GO:0038023">
    <property type="term" value="F:signaling receptor activity"/>
    <property type="evidence" value="ECO:0007669"/>
    <property type="project" value="InterPro"/>
</dbReference>
<dbReference type="SUPFAM" id="SSF57586">
    <property type="entry name" value="TNF receptor-like"/>
    <property type="match status" value="1"/>
</dbReference>
<evidence type="ECO:0000256" key="2">
    <source>
        <dbReference type="ARBA" id="ARBA00022692"/>
    </source>
</evidence>
<evidence type="ECO:0000256" key="3">
    <source>
        <dbReference type="ARBA" id="ARBA00022737"/>
    </source>
</evidence>
<dbReference type="GeneID" id="100894053"/>
<organism evidence="12 13">
    <name type="scientific">Strongylocentrotus purpuratus</name>
    <name type="common">Purple sea urchin</name>
    <dbReference type="NCBI Taxonomy" id="7668"/>
    <lineage>
        <taxon>Eukaryota</taxon>
        <taxon>Metazoa</taxon>
        <taxon>Echinodermata</taxon>
        <taxon>Eleutherozoa</taxon>
        <taxon>Echinozoa</taxon>
        <taxon>Echinoidea</taxon>
        <taxon>Euechinoidea</taxon>
        <taxon>Echinacea</taxon>
        <taxon>Camarodonta</taxon>
        <taxon>Echinidea</taxon>
        <taxon>Strongylocentrotidae</taxon>
        <taxon>Strongylocentrotus</taxon>
    </lineage>
</organism>
<comment type="caution">
    <text evidence="9">Lacks conserved residue(s) required for the propagation of feature annotation.</text>
</comment>
<keyword evidence="10" id="KW-0732">Signal</keyword>
<sequence length="206" mass="23376">MTIAMEFCDHKLEISGWNLKVRLLLQVSLKLLCLQLASGSVQALCNGELEIDPQAPGCLDDCEGRRFFLGRDGMCKMCVQCEPGFEHDKFCGDGENGDAVCIPCPEGHYSYNRYECLACRVCEKTVLTRECSATTDRQCGECLQGFYRDPQNPDLCNQRCEWLSNPKPTLHAWLGWQISKNQLNLPSYPRHLHFLCFQLKGLEVCL</sequence>
<dbReference type="EnsemblMetazoa" id="XM_030977434">
    <property type="protein sequence ID" value="XP_030833294"/>
    <property type="gene ID" value="LOC100894053"/>
</dbReference>
<dbReference type="Proteomes" id="UP000007110">
    <property type="component" value="Unassembled WGS sequence"/>
</dbReference>
<keyword evidence="3" id="KW-0677">Repeat</keyword>
<dbReference type="GO" id="GO:0046330">
    <property type="term" value="P:positive regulation of JNK cascade"/>
    <property type="evidence" value="ECO:0007669"/>
    <property type="project" value="InterPro"/>
</dbReference>
<dbReference type="SMART" id="SM00208">
    <property type="entry name" value="TNFR"/>
    <property type="match status" value="2"/>
</dbReference>
<feature type="signal peptide" evidence="10">
    <location>
        <begin position="1"/>
        <end position="39"/>
    </location>
</feature>
<evidence type="ECO:0000313" key="13">
    <source>
        <dbReference type="Proteomes" id="UP000007110"/>
    </source>
</evidence>
<dbReference type="Pfam" id="PF00020">
    <property type="entry name" value="TNFR_c6"/>
    <property type="match status" value="1"/>
</dbReference>
<dbReference type="PANTHER" id="PTHR12120">
    <property type="entry name" value="TNFR-CYS DOMAIN-CONTAINING PROTEIN"/>
    <property type="match status" value="1"/>
</dbReference>
<evidence type="ECO:0000256" key="8">
    <source>
        <dbReference type="ARBA" id="ARBA00023180"/>
    </source>
</evidence>
<feature type="domain" description="TNFR-Cys" evidence="11">
    <location>
        <begin position="103"/>
        <end position="139"/>
    </location>
</feature>
<accession>A0A7M7NBN0</accession>
<dbReference type="InterPro" id="IPR047526">
    <property type="entry name" value="TNR19/27/EDAR"/>
</dbReference>
<keyword evidence="8" id="KW-0325">Glycoprotein</keyword>
<dbReference type="AlphaFoldDB" id="A0A7M7NBN0"/>
<comment type="subcellular location">
    <subcellularLocation>
        <location evidence="1">Membrane</location>
        <topology evidence="1">Single-pass membrane protein</topology>
    </subcellularLocation>
</comment>
<dbReference type="PANTHER" id="PTHR12120:SF10">
    <property type="entry name" value="TNFR-CYS DOMAIN-CONTAINING PROTEIN"/>
    <property type="match status" value="1"/>
</dbReference>
<keyword evidence="2" id="KW-0812">Transmembrane</keyword>
<keyword evidence="4" id="KW-1133">Transmembrane helix</keyword>
<keyword evidence="6" id="KW-1015">Disulfide bond</keyword>
<dbReference type="Gene3D" id="2.10.50.10">
    <property type="entry name" value="Tumor Necrosis Factor Receptor, subunit A, domain 2"/>
    <property type="match status" value="1"/>
</dbReference>
<reference evidence="13" key="1">
    <citation type="submission" date="2015-02" db="EMBL/GenBank/DDBJ databases">
        <title>Genome sequencing for Strongylocentrotus purpuratus.</title>
        <authorList>
            <person name="Murali S."/>
            <person name="Liu Y."/>
            <person name="Vee V."/>
            <person name="English A."/>
            <person name="Wang M."/>
            <person name="Skinner E."/>
            <person name="Han Y."/>
            <person name="Muzny D.M."/>
            <person name="Worley K.C."/>
            <person name="Gibbs R.A."/>
        </authorList>
    </citation>
    <scope>NUCLEOTIDE SEQUENCE</scope>
</reference>
<proteinExistence type="predicted"/>
<name>A0A7M7NBN0_STRPU</name>
<feature type="repeat" description="TNFR-Cys" evidence="9">
    <location>
        <begin position="103"/>
        <end position="139"/>
    </location>
</feature>
<evidence type="ECO:0000256" key="7">
    <source>
        <dbReference type="ARBA" id="ARBA00023170"/>
    </source>
</evidence>
<feature type="chain" id="PRO_5029535185" description="TNFR-Cys domain-containing protein" evidence="10">
    <location>
        <begin position="40"/>
        <end position="206"/>
    </location>
</feature>
<evidence type="ECO:0000313" key="12">
    <source>
        <dbReference type="EnsemblMetazoa" id="XP_030833294"/>
    </source>
</evidence>
<reference evidence="12" key="2">
    <citation type="submission" date="2021-01" db="UniProtKB">
        <authorList>
            <consortium name="EnsemblMetazoa"/>
        </authorList>
    </citation>
    <scope>IDENTIFICATION</scope>
</reference>
<evidence type="ECO:0000256" key="10">
    <source>
        <dbReference type="SAM" id="SignalP"/>
    </source>
</evidence>
<dbReference type="InterPro" id="IPR001368">
    <property type="entry name" value="TNFR/NGFR_Cys_rich_reg"/>
</dbReference>